<proteinExistence type="predicted"/>
<reference evidence="1" key="1">
    <citation type="submission" date="2022-05" db="EMBL/GenBank/DDBJ databases">
        <title>The Musa troglodytarum L. genome provides insights into the mechanism of non-climacteric behaviour and enrichment of carotenoids.</title>
        <authorList>
            <person name="Wang J."/>
        </authorList>
    </citation>
    <scope>NUCLEOTIDE SEQUENCE</scope>
    <source>
        <tissue evidence="1">Leaf</tissue>
    </source>
</reference>
<organism evidence="1 2">
    <name type="scientific">Musa troglodytarum</name>
    <name type="common">fe'i banana</name>
    <dbReference type="NCBI Taxonomy" id="320322"/>
    <lineage>
        <taxon>Eukaryota</taxon>
        <taxon>Viridiplantae</taxon>
        <taxon>Streptophyta</taxon>
        <taxon>Embryophyta</taxon>
        <taxon>Tracheophyta</taxon>
        <taxon>Spermatophyta</taxon>
        <taxon>Magnoliopsida</taxon>
        <taxon>Liliopsida</taxon>
        <taxon>Zingiberales</taxon>
        <taxon>Musaceae</taxon>
        <taxon>Musa</taxon>
    </lineage>
</organism>
<dbReference type="EMBL" id="CP097511">
    <property type="protein sequence ID" value="URE46101.1"/>
    <property type="molecule type" value="Genomic_DNA"/>
</dbReference>
<evidence type="ECO:0000313" key="2">
    <source>
        <dbReference type="Proteomes" id="UP001055439"/>
    </source>
</evidence>
<sequence length="111" mass="12757">MMSLLLNNFFSVSKWIFSMESQLVVEAPLLLFKRRDFSSSFLTEQNSIVGGTKSFILLRREHGLWLLWVNIFLPWPRPPHGSGPNTEVAIASRAEADVVEKDHPLTRRLHP</sequence>
<dbReference type="AlphaFoldDB" id="A0A9E7LA86"/>
<evidence type="ECO:0000313" key="1">
    <source>
        <dbReference type="EMBL" id="URE46101.1"/>
    </source>
</evidence>
<name>A0A9E7LA86_9LILI</name>
<protein>
    <submittedName>
        <fullName evidence="1">Uncharacterized protein</fullName>
    </submittedName>
</protein>
<accession>A0A9E7LA86</accession>
<keyword evidence="2" id="KW-1185">Reference proteome</keyword>
<gene>
    <name evidence="1" type="ORF">MUK42_14287</name>
</gene>
<dbReference type="Proteomes" id="UP001055439">
    <property type="component" value="Chromosome 9"/>
</dbReference>